<organism evidence="2 3">
    <name type="scientific">Saponaria officinalis</name>
    <name type="common">Common soapwort</name>
    <name type="synonym">Lychnis saponaria</name>
    <dbReference type="NCBI Taxonomy" id="3572"/>
    <lineage>
        <taxon>Eukaryota</taxon>
        <taxon>Viridiplantae</taxon>
        <taxon>Streptophyta</taxon>
        <taxon>Embryophyta</taxon>
        <taxon>Tracheophyta</taxon>
        <taxon>Spermatophyta</taxon>
        <taxon>Magnoliopsida</taxon>
        <taxon>eudicotyledons</taxon>
        <taxon>Gunneridae</taxon>
        <taxon>Pentapetalae</taxon>
        <taxon>Caryophyllales</taxon>
        <taxon>Caryophyllaceae</taxon>
        <taxon>Caryophylleae</taxon>
        <taxon>Saponaria</taxon>
    </lineage>
</organism>
<reference evidence="2" key="1">
    <citation type="submission" date="2024-03" db="EMBL/GenBank/DDBJ databases">
        <title>WGS assembly of Saponaria officinalis var. Norfolk2.</title>
        <authorList>
            <person name="Jenkins J."/>
            <person name="Shu S."/>
            <person name="Grimwood J."/>
            <person name="Barry K."/>
            <person name="Goodstein D."/>
            <person name="Schmutz J."/>
            <person name="Leebens-Mack J."/>
            <person name="Osbourn A."/>
        </authorList>
    </citation>
    <scope>NUCLEOTIDE SEQUENCE [LARGE SCALE GENOMIC DNA]</scope>
    <source>
        <strain evidence="2">JIC</strain>
    </source>
</reference>
<dbReference type="Pfam" id="PF03004">
    <property type="entry name" value="Transposase_24"/>
    <property type="match status" value="1"/>
</dbReference>
<feature type="compositionally biased region" description="Polar residues" evidence="1">
    <location>
        <begin position="20"/>
        <end position="43"/>
    </location>
</feature>
<evidence type="ECO:0000313" key="2">
    <source>
        <dbReference type="EMBL" id="KAK9705311.1"/>
    </source>
</evidence>
<dbReference type="PANTHER" id="PTHR33144">
    <property type="entry name" value="OS10G0409366 PROTEIN-RELATED"/>
    <property type="match status" value="1"/>
</dbReference>
<feature type="compositionally biased region" description="Basic and acidic residues" evidence="1">
    <location>
        <begin position="45"/>
        <end position="55"/>
    </location>
</feature>
<proteinExistence type="predicted"/>
<dbReference type="InterPro" id="IPR004252">
    <property type="entry name" value="Probable_transposase_24"/>
</dbReference>
<evidence type="ECO:0008006" key="4">
    <source>
        <dbReference type="Google" id="ProtNLM"/>
    </source>
</evidence>
<feature type="region of interest" description="Disordered" evidence="1">
    <location>
        <begin position="239"/>
        <end position="264"/>
    </location>
</feature>
<dbReference type="EMBL" id="JBDFQZ010000007">
    <property type="protein sequence ID" value="KAK9705311.1"/>
    <property type="molecule type" value="Genomic_DNA"/>
</dbReference>
<feature type="region of interest" description="Disordered" evidence="1">
    <location>
        <begin position="1"/>
        <end position="77"/>
    </location>
</feature>
<sequence length="670" mass="75794">MGEKAQVVGVQQPHVLWKKSVTNPDRPSNTNPPLSKTHTTMNSRDIADRKVREFSAKQPNASQKMGVQAQVGGGKPTDTLWKNYTPRLSDRPSITNPLLSKTHTTTNSHDIVARKVREFSAKQPDASQKIGVKAQVGGDKPTDALWKNSTPRLSERPLITNPLLSKTHATRNLLDHAARKAQELSAIQPDASQKIGEQAQVGGFRSPDTLLKNSNSSQVITQTSTSVKTTLSLSRPACRPLPSEIVGTTNNGSNTAEKSSFEPDEEVLNQQDTVQTSLNTFKPRRRSMVRDWPDNVEFDESEEVLTIDGEGNTKKVNDPIQPHDVWFAKGVRYCVKFNEFYQPLKKGGHILVRFIGDVARKERFCRIRETNWHHVNVKYKVDIVKCIRGHFVLPNGDGYDEGILKRVGKSVRQYRHYLKKTFFKPTTKNREEIYQAGPSGVPLDSWIHLVDYWYSEKGKKFSQCGKEARASQNHVHTTGSTSYANIRAEFEEKNKREPTELEVFKQTHKRKDGSYVKDTVTNEFVLDVDTYIETEVATNPTKPKVQIENEAFSKLMYGEDIPKRPLGYGFGVKRGDVFGVHSILRKEVVNSGDSNSLALQNMEKVQNMEKIVASLTKDNEELQSKFNETNLLLSKILEDIRFSKYFWRCIQMKGAILEFTFGSRLVAHFG</sequence>
<dbReference type="AlphaFoldDB" id="A0AAW1JRQ1"/>
<gene>
    <name evidence="2" type="ORF">RND81_07G047300</name>
</gene>
<dbReference type="Proteomes" id="UP001443914">
    <property type="component" value="Unassembled WGS sequence"/>
</dbReference>
<evidence type="ECO:0000313" key="3">
    <source>
        <dbReference type="Proteomes" id="UP001443914"/>
    </source>
</evidence>
<keyword evidence="3" id="KW-1185">Reference proteome</keyword>
<protein>
    <recommendedName>
        <fullName evidence="4">Transposase</fullName>
    </recommendedName>
</protein>
<evidence type="ECO:0000256" key="1">
    <source>
        <dbReference type="SAM" id="MobiDB-lite"/>
    </source>
</evidence>
<comment type="caution">
    <text evidence="2">The sequence shown here is derived from an EMBL/GenBank/DDBJ whole genome shotgun (WGS) entry which is preliminary data.</text>
</comment>
<dbReference type="PANTHER" id="PTHR33144:SF52">
    <property type="match status" value="1"/>
</dbReference>
<accession>A0AAW1JRQ1</accession>
<name>A0AAW1JRQ1_SAPOF</name>
<feature type="compositionally biased region" description="Polar residues" evidence="1">
    <location>
        <begin position="246"/>
        <end position="258"/>
    </location>
</feature>